<dbReference type="SUPFAM" id="SSF54106">
    <property type="entry name" value="LysM domain"/>
    <property type="match status" value="1"/>
</dbReference>
<dbReference type="Pfam" id="PF01476">
    <property type="entry name" value="LysM"/>
    <property type="match status" value="1"/>
</dbReference>
<feature type="region of interest" description="Disordered" evidence="1">
    <location>
        <begin position="125"/>
        <end position="148"/>
    </location>
</feature>
<dbReference type="InterPro" id="IPR036779">
    <property type="entry name" value="LysM_dom_sf"/>
</dbReference>
<organism evidence="3">
    <name type="scientific">mine drainage metagenome</name>
    <dbReference type="NCBI Taxonomy" id="410659"/>
    <lineage>
        <taxon>unclassified sequences</taxon>
        <taxon>metagenomes</taxon>
        <taxon>ecological metagenomes</taxon>
    </lineage>
</organism>
<feature type="domain" description="LysM" evidence="2">
    <location>
        <begin position="57"/>
        <end position="101"/>
    </location>
</feature>
<dbReference type="InterPro" id="IPR018392">
    <property type="entry name" value="LysM"/>
</dbReference>
<dbReference type="PROSITE" id="PS51782">
    <property type="entry name" value="LYSM"/>
    <property type="match status" value="1"/>
</dbReference>
<dbReference type="AlphaFoldDB" id="A0A1J5PI68"/>
<gene>
    <name evidence="3" type="ORF">GALL_474970</name>
</gene>
<feature type="compositionally biased region" description="Basic residues" evidence="1">
    <location>
        <begin position="136"/>
        <end position="148"/>
    </location>
</feature>
<dbReference type="Gene3D" id="3.10.350.10">
    <property type="entry name" value="LysM domain"/>
    <property type="match status" value="1"/>
</dbReference>
<accession>A0A1J5PI68</accession>
<evidence type="ECO:0000259" key="2">
    <source>
        <dbReference type="PROSITE" id="PS51782"/>
    </source>
</evidence>
<proteinExistence type="predicted"/>
<reference evidence="3" key="1">
    <citation type="submission" date="2016-10" db="EMBL/GenBank/DDBJ databases">
        <title>Sequence of Gallionella enrichment culture.</title>
        <authorList>
            <person name="Poehlein A."/>
            <person name="Muehling M."/>
            <person name="Daniel R."/>
        </authorList>
    </citation>
    <scope>NUCLEOTIDE SEQUENCE</scope>
</reference>
<protein>
    <submittedName>
        <fullName evidence="3">Membrane-bound lytic murein transglycosylase D</fullName>
    </submittedName>
</protein>
<evidence type="ECO:0000256" key="1">
    <source>
        <dbReference type="SAM" id="MobiDB-lite"/>
    </source>
</evidence>
<comment type="caution">
    <text evidence="3">The sequence shown here is derived from an EMBL/GenBank/DDBJ whole genome shotgun (WGS) entry which is preliminary data.</text>
</comment>
<dbReference type="CDD" id="cd00118">
    <property type="entry name" value="LysM"/>
    <property type="match status" value="1"/>
</dbReference>
<evidence type="ECO:0000313" key="3">
    <source>
        <dbReference type="EMBL" id="OIQ70890.1"/>
    </source>
</evidence>
<dbReference type="EMBL" id="MLJW01003977">
    <property type="protein sequence ID" value="OIQ70890.1"/>
    <property type="molecule type" value="Genomic_DNA"/>
</dbReference>
<sequence length="148" mass="16408">MSESELRAVNNIPARMLIKAGSTLVVRRNAVINHDITERVADNSYLALTPAIILNKTTVKARKKETVVTLARRYRVNATDVAQWNKVGTAAAFRPGQKIVLYLPIKAKTKKLGIYSSKTRVSKGARKNTSALLKKTPLKKTPRLARSK</sequence>
<name>A0A1J5PI68_9ZZZZ</name>